<evidence type="ECO:0000313" key="7">
    <source>
        <dbReference type="Proteomes" id="UP000189545"/>
    </source>
</evidence>
<evidence type="ECO:0000256" key="3">
    <source>
        <dbReference type="RuleBase" id="RU003494"/>
    </source>
</evidence>
<reference evidence="6 7" key="1">
    <citation type="submission" date="2016-03" db="EMBL/GenBank/DDBJ databases">
        <title>Complete genome sequence of Shewanella psychrophila WP2, a deep sea bacterium isolated from west Pacific sediment.</title>
        <authorList>
            <person name="Xu G."/>
            <person name="Jian H."/>
        </authorList>
    </citation>
    <scope>NUCLEOTIDE SEQUENCE [LARGE SCALE GENOMIC DNA]</scope>
    <source>
        <strain evidence="6 7">WP2</strain>
    </source>
</reference>
<dbReference type="GO" id="GO:0004364">
    <property type="term" value="F:glutathione transferase activity"/>
    <property type="evidence" value="ECO:0007669"/>
    <property type="project" value="UniProtKB-EC"/>
</dbReference>
<evidence type="ECO:0000256" key="1">
    <source>
        <dbReference type="ARBA" id="ARBA00007409"/>
    </source>
</evidence>
<dbReference type="CDD" id="cd03207">
    <property type="entry name" value="GST_C_8"/>
    <property type="match status" value="1"/>
</dbReference>
<dbReference type="Gene3D" id="1.20.1050.10">
    <property type="match status" value="1"/>
</dbReference>
<dbReference type="SFLD" id="SFLDG00358">
    <property type="entry name" value="Main_(cytGST)"/>
    <property type="match status" value="1"/>
</dbReference>
<dbReference type="InterPro" id="IPR010987">
    <property type="entry name" value="Glutathione-S-Trfase_C-like"/>
</dbReference>
<dbReference type="SFLD" id="SFLDS00019">
    <property type="entry name" value="Glutathione_Transferase_(cytos"/>
    <property type="match status" value="1"/>
</dbReference>
<dbReference type="Pfam" id="PF02798">
    <property type="entry name" value="GST_N"/>
    <property type="match status" value="1"/>
</dbReference>
<protein>
    <submittedName>
        <fullName evidence="6">Glutathione S-transferase</fullName>
        <ecNumber evidence="6">2.5.1.18</ecNumber>
    </submittedName>
</protein>
<dbReference type="Pfam" id="PF00043">
    <property type="entry name" value="GST_C"/>
    <property type="match status" value="1"/>
</dbReference>
<dbReference type="PANTHER" id="PTHR44051">
    <property type="entry name" value="GLUTATHIONE S-TRANSFERASE-RELATED"/>
    <property type="match status" value="1"/>
</dbReference>
<dbReference type="SFLD" id="SFLDG01150">
    <property type="entry name" value="Main.1:_Beta-like"/>
    <property type="match status" value="1"/>
</dbReference>
<name>A0A1S6HVF8_9GAMM</name>
<dbReference type="EMBL" id="CP014782">
    <property type="protein sequence ID" value="AQS39501.1"/>
    <property type="molecule type" value="Genomic_DNA"/>
</dbReference>
<keyword evidence="7" id="KW-1185">Reference proteome</keyword>
<dbReference type="PANTHER" id="PTHR44051:SF8">
    <property type="entry name" value="GLUTATHIONE S-TRANSFERASE GSTA"/>
    <property type="match status" value="1"/>
</dbReference>
<evidence type="ECO:0000313" key="6">
    <source>
        <dbReference type="EMBL" id="AQS39501.1"/>
    </source>
</evidence>
<proteinExistence type="inferred from homology"/>
<dbReference type="InterPro" id="IPR004046">
    <property type="entry name" value="GST_C"/>
</dbReference>
<dbReference type="InterPro" id="IPR040079">
    <property type="entry name" value="Glutathione_S-Trfase"/>
</dbReference>
<dbReference type="OrthoDB" id="5740960at2"/>
<gene>
    <name evidence="6" type="ORF">Sps_04415</name>
</gene>
<organism evidence="6 7">
    <name type="scientific">Shewanella psychrophila</name>
    <dbReference type="NCBI Taxonomy" id="225848"/>
    <lineage>
        <taxon>Bacteria</taxon>
        <taxon>Pseudomonadati</taxon>
        <taxon>Pseudomonadota</taxon>
        <taxon>Gammaproteobacteria</taxon>
        <taxon>Alteromonadales</taxon>
        <taxon>Shewanellaceae</taxon>
        <taxon>Shewanella</taxon>
    </lineage>
</organism>
<evidence type="ECO:0000259" key="5">
    <source>
        <dbReference type="PROSITE" id="PS50405"/>
    </source>
</evidence>
<evidence type="ECO:0000256" key="2">
    <source>
        <dbReference type="ARBA" id="ARBA00022679"/>
    </source>
</evidence>
<dbReference type="Proteomes" id="UP000189545">
    <property type="component" value="Chromosome"/>
</dbReference>
<dbReference type="FunFam" id="3.40.30.10:FF:000039">
    <property type="entry name" value="Glutathione S-transferase domain"/>
    <property type="match status" value="1"/>
</dbReference>
<dbReference type="SUPFAM" id="SSF52833">
    <property type="entry name" value="Thioredoxin-like"/>
    <property type="match status" value="1"/>
</dbReference>
<dbReference type="Gene3D" id="3.40.30.10">
    <property type="entry name" value="Glutaredoxin"/>
    <property type="match status" value="1"/>
</dbReference>
<accession>A0A1S6HVF8</accession>
<dbReference type="InterPro" id="IPR036249">
    <property type="entry name" value="Thioredoxin-like_sf"/>
</dbReference>
<dbReference type="RefSeq" id="WP_077754400.1">
    <property type="nucleotide sequence ID" value="NZ_CP014782.1"/>
</dbReference>
<dbReference type="PROSITE" id="PS50404">
    <property type="entry name" value="GST_NTER"/>
    <property type="match status" value="1"/>
</dbReference>
<dbReference type="CDD" id="cd03046">
    <property type="entry name" value="GST_N_GTT1_like"/>
    <property type="match status" value="1"/>
</dbReference>
<feature type="domain" description="GST C-terminal" evidence="5">
    <location>
        <begin position="86"/>
        <end position="207"/>
    </location>
</feature>
<evidence type="ECO:0000259" key="4">
    <source>
        <dbReference type="PROSITE" id="PS50404"/>
    </source>
</evidence>
<dbReference type="PROSITE" id="PS50405">
    <property type="entry name" value="GST_CTER"/>
    <property type="match status" value="1"/>
</dbReference>
<dbReference type="AlphaFoldDB" id="A0A1S6HVF8"/>
<sequence length="207" mass="23310">MIKLYGVPRSRSLRVSWTLEELGLDWQYHYINFAKGDSRSPDFLAVNPCGKVPALVDDELVVTESAAIVLFLAEKYGDRKLLPQLGSDASALHHKWISFITTELEQPLWTIGKHKFALPEEIRQESMFAVAKWEFDKAAGIAENWLPESDFLLGDELSVADILLAHTLVWATRFEQTIPPKLAAYRDRIAARPAMAKALEKEMAGAE</sequence>
<dbReference type="SUPFAM" id="SSF47616">
    <property type="entry name" value="GST C-terminal domain-like"/>
    <property type="match status" value="1"/>
</dbReference>
<dbReference type="KEGG" id="spsw:Sps_04415"/>
<comment type="similarity">
    <text evidence="1 3">Belongs to the GST superfamily.</text>
</comment>
<dbReference type="InterPro" id="IPR004045">
    <property type="entry name" value="Glutathione_S-Trfase_N"/>
</dbReference>
<feature type="domain" description="GST N-terminal" evidence="4">
    <location>
        <begin position="1"/>
        <end position="80"/>
    </location>
</feature>
<keyword evidence="2 6" id="KW-0808">Transferase</keyword>
<dbReference type="InterPro" id="IPR036282">
    <property type="entry name" value="Glutathione-S-Trfase_C_sf"/>
</dbReference>
<dbReference type="EC" id="2.5.1.18" evidence="6"/>
<dbReference type="STRING" id="225848.Sps_04415"/>